<sequence>MRKILRIFHAPLWTLATTALFLQGTSWAAATDVQPDPQLWPAPANREVVLRIGDGRQVRMLTLADLESLPHYKVKLALIWGERGTFQGVRLNDVLKRYGLANSKVLRFSAADRYTIDINAAEWLRRDPLIATRFETREIGIRQKGPLRLLWPDETASLESTRGMLWIWNLVSIKPVTAE</sequence>
<dbReference type="EMBL" id="BMYO01000005">
    <property type="protein sequence ID" value="GHD63215.1"/>
    <property type="molecule type" value="Genomic_DNA"/>
</dbReference>
<evidence type="ECO:0000313" key="4">
    <source>
        <dbReference type="Proteomes" id="UP000604737"/>
    </source>
</evidence>
<dbReference type="Gene3D" id="3.90.420.10">
    <property type="entry name" value="Oxidoreductase, molybdopterin-binding domain"/>
    <property type="match status" value="1"/>
</dbReference>
<proteinExistence type="predicted"/>
<keyword evidence="1" id="KW-0732">Signal</keyword>
<protein>
    <recommendedName>
        <fullName evidence="2">Oxidoreductase molybdopterin-binding domain-containing protein</fullName>
    </recommendedName>
</protein>
<dbReference type="InterPro" id="IPR000572">
    <property type="entry name" value="OxRdtase_Mopterin-bd_dom"/>
</dbReference>
<keyword evidence="4" id="KW-1185">Reference proteome</keyword>
<evidence type="ECO:0000256" key="1">
    <source>
        <dbReference type="SAM" id="SignalP"/>
    </source>
</evidence>
<accession>A0ABQ3H0Z1</accession>
<dbReference type="InterPro" id="IPR036374">
    <property type="entry name" value="OxRdtase_Mopterin-bd_sf"/>
</dbReference>
<dbReference type="RefSeq" id="WP_189460418.1">
    <property type="nucleotide sequence ID" value="NZ_BMYO01000005.1"/>
</dbReference>
<comment type="caution">
    <text evidence="3">The sequence shown here is derived from an EMBL/GenBank/DDBJ whole genome shotgun (WGS) entry which is preliminary data.</text>
</comment>
<feature type="chain" id="PRO_5047164190" description="Oxidoreductase molybdopterin-binding domain-containing protein" evidence="1">
    <location>
        <begin position="29"/>
        <end position="179"/>
    </location>
</feature>
<evidence type="ECO:0000313" key="3">
    <source>
        <dbReference type="EMBL" id="GHD63215.1"/>
    </source>
</evidence>
<feature type="domain" description="Oxidoreductase molybdopterin-binding" evidence="2">
    <location>
        <begin position="84"/>
        <end position="153"/>
    </location>
</feature>
<name>A0ABQ3H0Z1_9NEIS</name>
<gene>
    <name evidence="3" type="ORF">GCM10007350_20220</name>
</gene>
<evidence type="ECO:0000259" key="2">
    <source>
        <dbReference type="Pfam" id="PF00174"/>
    </source>
</evidence>
<organism evidence="3 4">
    <name type="scientific">Jeongeupia chitinilytica</name>
    <dbReference type="NCBI Taxonomy" id="1041641"/>
    <lineage>
        <taxon>Bacteria</taxon>
        <taxon>Pseudomonadati</taxon>
        <taxon>Pseudomonadota</taxon>
        <taxon>Betaproteobacteria</taxon>
        <taxon>Neisseriales</taxon>
        <taxon>Chitinibacteraceae</taxon>
        <taxon>Jeongeupia</taxon>
    </lineage>
</organism>
<dbReference type="SUPFAM" id="SSF56524">
    <property type="entry name" value="Oxidoreductase molybdopterin-binding domain"/>
    <property type="match status" value="1"/>
</dbReference>
<dbReference type="Proteomes" id="UP000604737">
    <property type="component" value="Unassembled WGS sequence"/>
</dbReference>
<reference evidence="4" key="1">
    <citation type="journal article" date="2019" name="Int. J. Syst. Evol. Microbiol.">
        <title>The Global Catalogue of Microorganisms (GCM) 10K type strain sequencing project: providing services to taxonomists for standard genome sequencing and annotation.</title>
        <authorList>
            <consortium name="The Broad Institute Genomics Platform"/>
            <consortium name="The Broad Institute Genome Sequencing Center for Infectious Disease"/>
            <person name="Wu L."/>
            <person name="Ma J."/>
        </authorList>
    </citation>
    <scope>NUCLEOTIDE SEQUENCE [LARGE SCALE GENOMIC DNA]</scope>
    <source>
        <strain evidence="4">KCTC 23701</strain>
    </source>
</reference>
<feature type="signal peptide" evidence="1">
    <location>
        <begin position="1"/>
        <end position="28"/>
    </location>
</feature>
<dbReference type="Pfam" id="PF00174">
    <property type="entry name" value="Oxidored_molyb"/>
    <property type="match status" value="1"/>
</dbReference>